<dbReference type="KEGG" id="mpi:Mpet_1483"/>
<dbReference type="EMBL" id="CP002117">
    <property type="protein sequence ID" value="ADN36241.1"/>
    <property type="molecule type" value="Genomic_DNA"/>
</dbReference>
<dbReference type="SUPFAM" id="SSF109755">
    <property type="entry name" value="PhoU-like"/>
    <property type="match status" value="1"/>
</dbReference>
<name>E1RG06_METP4</name>
<organism evidence="2 3">
    <name type="scientific">Methanolacinia petrolearia (strain DSM 11571 / OCM 486 / SEBR 4847)</name>
    <name type="common">Methanoplanus petrolearius</name>
    <dbReference type="NCBI Taxonomy" id="679926"/>
    <lineage>
        <taxon>Archaea</taxon>
        <taxon>Methanobacteriati</taxon>
        <taxon>Methanobacteriota</taxon>
        <taxon>Stenosarchaea group</taxon>
        <taxon>Methanomicrobia</taxon>
        <taxon>Methanomicrobiales</taxon>
        <taxon>Methanomicrobiaceae</taxon>
        <taxon>Methanolacinia</taxon>
    </lineage>
</organism>
<dbReference type="GO" id="GO:0045936">
    <property type="term" value="P:negative regulation of phosphate metabolic process"/>
    <property type="evidence" value="ECO:0007669"/>
    <property type="project" value="InterPro"/>
</dbReference>
<dbReference type="HOGENOM" id="CLU_069302_0_0_2"/>
<keyword evidence="3" id="KW-1185">Reference proteome</keyword>
<dbReference type="GeneID" id="9743953"/>
<dbReference type="AlphaFoldDB" id="E1RG06"/>
<protein>
    <submittedName>
        <fullName evidence="2">Phosphate uptake regulator, PhoU</fullName>
    </submittedName>
</protein>
<dbReference type="STRING" id="679926.Mpet_1483"/>
<dbReference type="Proteomes" id="UP000006565">
    <property type="component" value="Chromosome"/>
</dbReference>
<proteinExistence type="predicted"/>
<evidence type="ECO:0000313" key="3">
    <source>
        <dbReference type="Proteomes" id="UP000006565"/>
    </source>
</evidence>
<dbReference type="Pfam" id="PF01895">
    <property type="entry name" value="PhoU"/>
    <property type="match status" value="2"/>
</dbReference>
<dbReference type="eggNOG" id="arCOG00318">
    <property type="taxonomic scope" value="Archaea"/>
</dbReference>
<feature type="domain" description="SpoVT-AbrB" evidence="1">
    <location>
        <begin position="8"/>
        <end position="54"/>
    </location>
</feature>
<dbReference type="SMART" id="SM00966">
    <property type="entry name" value="SpoVT_AbrB"/>
    <property type="match status" value="1"/>
</dbReference>
<reference evidence="2 3" key="1">
    <citation type="journal article" date="2010" name="Stand. Genomic Sci.">
        <title>Complete genome sequence of Methanoplanus petrolearius type strain (SEBR 4847).</title>
        <authorList>
            <person name="Brambilla E."/>
            <person name="Djao O.D."/>
            <person name="Daligault H."/>
            <person name="Lapidus A."/>
            <person name="Lucas S."/>
            <person name="Hammon N."/>
            <person name="Nolan M."/>
            <person name="Tice H."/>
            <person name="Cheng J.F."/>
            <person name="Han C."/>
            <person name="Tapia R."/>
            <person name="Goodwin L."/>
            <person name="Pitluck S."/>
            <person name="Liolios K."/>
            <person name="Ivanova N."/>
            <person name="Mavromatis K."/>
            <person name="Mikhailova N."/>
            <person name="Pati A."/>
            <person name="Chen A."/>
            <person name="Palaniappan K."/>
            <person name="Land M."/>
            <person name="Hauser L."/>
            <person name="Chang Y.J."/>
            <person name="Jeffries C.D."/>
            <person name="Rohde M."/>
            <person name="Spring S."/>
            <person name="Sikorski J."/>
            <person name="Goker M."/>
            <person name="Woyke T."/>
            <person name="Bristow J."/>
            <person name="Eisen J.A."/>
            <person name="Markowitz V."/>
            <person name="Hugenholtz P."/>
            <person name="Kyrpides N.C."/>
            <person name="Klenk H.P."/>
        </authorList>
    </citation>
    <scope>NUCLEOTIDE SEQUENCE [LARGE SCALE GENOMIC DNA]</scope>
    <source>
        <strain evidence="3">DSM 11571 / OCM 486 / SEBR 4847</strain>
    </source>
</reference>
<sequence length="335" mass="37718">MDIRKIQMSGGSSYIVSLPKKWITRNKIAKNDPVGLIEQDDGTILITPNTTGEQIQKVWNYEVSAITDQTLFLRSLIGAYFAGYTTMRIWAHGRLPPFASEKIREFTNMAIGQEVVDETETEIVIKDLLNPAEMPLENTISRMSVIVQKMHEDAVRALKSRDLELAHSVISRDNDVDRLHWLIGRQTNLILGDINLARKMSVPLDGIMNYFLVSRIIERVGDHASRIAHNVVKLGECEPPEEILDMIGKVNEESIVIFKSSIKSFFDHDLKEANDIINDSLIFEDKCSGINKLAINYQAHIAISIVSISDSMRRVGDYSADICENVINYVTGKQG</sequence>
<accession>E1RG06</accession>
<evidence type="ECO:0000313" key="2">
    <source>
        <dbReference type="EMBL" id="ADN36241.1"/>
    </source>
</evidence>
<dbReference type="Gene3D" id="1.20.58.220">
    <property type="entry name" value="Phosphate transport system protein phou homolog 2, domain 2"/>
    <property type="match status" value="1"/>
</dbReference>
<dbReference type="InterPro" id="IPR038078">
    <property type="entry name" value="PhoU-like_sf"/>
</dbReference>
<dbReference type="InterPro" id="IPR028366">
    <property type="entry name" value="PhoU"/>
</dbReference>
<dbReference type="PANTHER" id="PTHR42930:SF2">
    <property type="entry name" value="PHOU DOMAIN-CONTAINING PROTEIN"/>
    <property type="match status" value="1"/>
</dbReference>
<dbReference type="PANTHER" id="PTHR42930">
    <property type="entry name" value="PHOSPHATE-SPECIFIC TRANSPORT SYSTEM ACCESSORY PROTEIN PHOU"/>
    <property type="match status" value="1"/>
</dbReference>
<evidence type="ECO:0000259" key="1">
    <source>
        <dbReference type="SMART" id="SM00966"/>
    </source>
</evidence>
<gene>
    <name evidence="2" type="ordered locus">Mpet_1483</name>
</gene>
<dbReference type="InterPro" id="IPR026022">
    <property type="entry name" value="PhoU_dom"/>
</dbReference>
<dbReference type="InterPro" id="IPR007159">
    <property type="entry name" value="SpoVT-AbrB_dom"/>
</dbReference>
<dbReference type="RefSeq" id="WP_013329418.1">
    <property type="nucleotide sequence ID" value="NC_014507.1"/>
</dbReference>
<dbReference type="GO" id="GO:0003677">
    <property type="term" value="F:DNA binding"/>
    <property type="evidence" value="ECO:0007669"/>
    <property type="project" value="InterPro"/>
</dbReference>
<dbReference type="OrthoDB" id="40991at2157"/>
<dbReference type="GO" id="GO:0030643">
    <property type="term" value="P:intracellular phosphate ion homeostasis"/>
    <property type="evidence" value="ECO:0007669"/>
    <property type="project" value="InterPro"/>
</dbReference>
<dbReference type="Pfam" id="PF04014">
    <property type="entry name" value="MazE_antitoxin"/>
    <property type="match status" value="1"/>
</dbReference>